<evidence type="ECO:0000259" key="2">
    <source>
        <dbReference type="Pfam" id="PF21197"/>
    </source>
</evidence>
<keyword evidence="1" id="KW-0732">Signal</keyword>
<dbReference type="RefSeq" id="WP_040096630.1">
    <property type="nucleotide sequence ID" value="NZ_JWJD01000001.1"/>
</dbReference>
<dbReference type="EMBL" id="JWJD01000001">
    <property type="protein sequence ID" value="KIH77979.1"/>
    <property type="molecule type" value="Genomic_DNA"/>
</dbReference>
<gene>
    <name evidence="3" type="ORF">GFER_05075</name>
</gene>
<feature type="signal peptide" evidence="1">
    <location>
        <begin position="1"/>
        <end position="20"/>
    </location>
</feature>
<evidence type="ECO:0000256" key="1">
    <source>
        <dbReference type="SAM" id="SignalP"/>
    </source>
</evidence>
<dbReference type="GO" id="GO:1901515">
    <property type="term" value="F:poly-beta-1,6-N-acetyl-D-glucosamine transmembrane transporter activity"/>
    <property type="evidence" value="ECO:0007669"/>
    <property type="project" value="InterPro"/>
</dbReference>
<reference evidence="3 4" key="1">
    <citation type="submission" date="2014-12" db="EMBL/GenBank/DDBJ databases">
        <title>Genomes of Geoalkalibacter ferrihydriticus and Geoalkalibacter subterraneus, two haloalkaliphilic metal-reducing members of the Geobacteraceae.</title>
        <authorList>
            <person name="Badalamenti J.P."/>
            <person name="Torres C.I."/>
            <person name="Krajmalnik-Brown R."/>
            <person name="Bond D.R."/>
        </authorList>
    </citation>
    <scope>NUCLEOTIDE SEQUENCE [LARGE SCALE GENOMIC DNA]</scope>
    <source>
        <strain evidence="3 4">DSM 17813</strain>
    </source>
</reference>
<dbReference type="Proteomes" id="UP000035068">
    <property type="component" value="Unassembled WGS sequence"/>
</dbReference>
<organism evidence="3 4">
    <name type="scientific">Geoalkalibacter ferrihydriticus DSM 17813</name>
    <dbReference type="NCBI Taxonomy" id="1121915"/>
    <lineage>
        <taxon>Bacteria</taxon>
        <taxon>Pseudomonadati</taxon>
        <taxon>Thermodesulfobacteriota</taxon>
        <taxon>Desulfuromonadia</taxon>
        <taxon>Desulfuromonadales</taxon>
        <taxon>Geoalkalibacteraceae</taxon>
        <taxon>Geoalkalibacter</taxon>
    </lineage>
</organism>
<comment type="caution">
    <text evidence="3">The sequence shown here is derived from an EMBL/GenBank/DDBJ whole genome shotgun (WGS) entry which is preliminary data.</text>
</comment>
<evidence type="ECO:0000313" key="4">
    <source>
        <dbReference type="Proteomes" id="UP000035068"/>
    </source>
</evidence>
<dbReference type="InterPro" id="IPR023870">
    <property type="entry name" value="PGA_export_porin_PgaA"/>
</dbReference>
<feature type="chain" id="PRO_5002147637" description="PgaA membrane beta barrel domain-containing protein" evidence="1">
    <location>
        <begin position="21"/>
        <end position="841"/>
    </location>
</feature>
<dbReference type="InterPro" id="IPR049003">
    <property type="entry name" value="PgaA_barrel"/>
</dbReference>
<name>A0A0C2DWY3_9BACT</name>
<dbReference type="Pfam" id="PF21197">
    <property type="entry name" value="PgaA_barrel"/>
    <property type="match status" value="1"/>
</dbReference>
<evidence type="ECO:0000313" key="3">
    <source>
        <dbReference type="EMBL" id="KIH77979.1"/>
    </source>
</evidence>
<accession>A0A0C2DWY3</accession>
<sequence>MIRLCLAALIFFLLPQGLHARWDSGLLQAQADRNGGPARIKGAGENIAQTLGDEVVLRDFTQAHQQAVRLAREDRLDEALRIFGDLYAANPSNPGLLYDYLTVLGWAEYDIEVVVLSESLALEQAPAYVLEAVGKALRNTRRFDAAADLYAGARERFPGHVDFAKGEVYALAEAGHFAQAQRQLEVLRRAYPEERWPLHLGIYVAELQGDFLSVLDLSQQLLEHDPADETALRGRIFALAILGAAHRARHFAAQQPHLLSDEEWQRLHTDQASHEVRWGALPPPAESLRFVQTDEALTRIADNLEALDETRPAAQPFALQSRYDRLVALRDRVLMADAVAQYQELIAVDAPIPGYALEAAGDAFLYLQQPEQARDLYLQVLNAGEGDNDTRLALFYAYIELNDFTSAYALVDALQAEQPVWLAPGGSNLPAANPERLDADVAAALARVFAHDFREGQKRFEWMQARAPRNPDLLRELGNVYVMRGWPRRAQQTYEDGLRIKSDHLGLQAGLADTRLQLHEYDLAEAEIAALYARAPENLQIQRLQHRWDLHRMRELRAFASVADSSGAGPGEQELRLGSTLFSSPFLTHYRLFADAFWSRGDFPEGRGTYQRYGGGLEYRGREFIGTAALSINHSDGGDPGLALAGTWHPDDHWSLPFSLELFSQDTPLRALRNGVHADAASLGVDYRFSELRRLGLGGQFMDFSDGNQRTRLSGYARQRLITRPMYKLDGQVDLGVSRNSRSDVPYFSPAQDLYAALTLDNDWLLYRRYSRTFGHRLAVSAGIYGQQDFGTRPTASLLYEHNWQRDERFQLAYGAVLSRRAYDGQGETGTEYYLRLGWRL</sequence>
<dbReference type="NCBIfam" id="TIGR03939">
    <property type="entry name" value="PGA_TPR_OMP"/>
    <property type="match status" value="1"/>
</dbReference>
<dbReference type="Gene3D" id="1.25.40.10">
    <property type="entry name" value="Tetratricopeptide repeat domain"/>
    <property type="match status" value="3"/>
</dbReference>
<dbReference type="InterPro" id="IPR011990">
    <property type="entry name" value="TPR-like_helical_dom_sf"/>
</dbReference>
<keyword evidence="4" id="KW-1185">Reference proteome</keyword>
<protein>
    <recommendedName>
        <fullName evidence="2">PgaA membrane beta barrel domain-containing protein</fullName>
    </recommendedName>
</protein>
<feature type="domain" description="PgaA membrane beta barrel" evidence="2">
    <location>
        <begin position="551"/>
        <end position="840"/>
    </location>
</feature>
<proteinExistence type="predicted"/>
<dbReference type="AlphaFoldDB" id="A0A0C2DWY3"/>
<dbReference type="SUPFAM" id="SSF48452">
    <property type="entry name" value="TPR-like"/>
    <property type="match status" value="1"/>
</dbReference>